<dbReference type="GO" id="GO:0030976">
    <property type="term" value="F:thiamine pyrophosphate binding"/>
    <property type="evidence" value="ECO:0007669"/>
    <property type="project" value="InterPro"/>
</dbReference>
<comment type="caution">
    <text evidence="4">The sequence shown here is derived from an EMBL/GenBank/DDBJ whole genome shotgun (WGS) entry which is preliminary data.</text>
</comment>
<evidence type="ECO:0000313" key="4">
    <source>
        <dbReference type="EMBL" id="OGB90779.1"/>
    </source>
</evidence>
<name>A0A1F4Q4K4_UNCSA</name>
<dbReference type="InterPro" id="IPR011766">
    <property type="entry name" value="TPP_enzyme_TPP-bd"/>
</dbReference>
<dbReference type="AlphaFoldDB" id="A0A1F4Q4K4"/>
<dbReference type="GO" id="GO:0016491">
    <property type="term" value="F:oxidoreductase activity"/>
    <property type="evidence" value="ECO:0007669"/>
    <property type="project" value="UniProtKB-KW"/>
</dbReference>
<dbReference type="InterPro" id="IPR051479">
    <property type="entry name" value="PorB-like"/>
</dbReference>
<dbReference type="EMBL" id="METM01000004">
    <property type="protein sequence ID" value="OGB90779.1"/>
    <property type="molecule type" value="Genomic_DNA"/>
</dbReference>
<evidence type="ECO:0000256" key="2">
    <source>
        <dbReference type="SAM" id="MobiDB-lite"/>
    </source>
</evidence>
<feature type="compositionally biased region" description="Polar residues" evidence="2">
    <location>
        <begin position="144"/>
        <end position="157"/>
    </location>
</feature>
<reference evidence="4 5" key="1">
    <citation type="journal article" date="2016" name="Nat. Commun.">
        <title>Thousands of microbial genomes shed light on interconnected biogeochemical processes in an aquifer system.</title>
        <authorList>
            <person name="Anantharaman K."/>
            <person name="Brown C.T."/>
            <person name="Hug L.A."/>
            <person name="Sharon I."/>
            <person name="Castelle C.J."/>
            <person name="Probst A.J."/>
            <person name="Thomas B.C."/>
            <person name="Singh A."/>
            <person name="Wilkins M.J."/>
            <person name="Karaoz U."/>
            <person name="Brodie E.L."/>
            <person name="Williams K.H."/>
            <person name="Hubbard S.S."/>
            <person name="Banfield J.F."/>
        </authorList>
    </citation>
    <scope>NUCLEOTIDE SEQUENCE [LARGE SCALE GENOMIC DNA]</scope>
</reference>
<dbReference type="CDD" id="cd03376">
    <property type="entry name" value="TPP_PFOR_porB_like"/>
    <property type="match status" value="1"/>
</dbReference>
<dbReference type="InterPro" id="IPR029061">
    <property type="entry name" value="THDP-binding"/>
</dbReference>
<dbReference type="Proteomes" id="UP000178724">
    <property type="component" value="Unassembled WGS sequence"/>
</dbReference>
<evidence type="ECO:0000256" key="1">
    <source>
        <dbReference type="ARBA" id="ARBA00023002"/>
    </source>
</evidence>
<dbReference type="PANTHER" id="PTHR42897">
    <property type="entry name" value="PYRUVATE SYNTHASE SUBUNIT PORB"/>
    <property type="match status" value="1"/>
</dbReference>
<feature type="domain" description="Thiamine pyrophosphate enzyme TPP-binding" evidence="3">
    <location>
        <begin position="47"/>
        <end position="214"/>
    </location>
</feature>
<sequence>MATLKELVLRESPITGGHRACAGCGFPQIIRIVLMAAKDPVVVIAATGCLEVTTTIYPYSAWNVPFLHNAFENAAATASGVEAAYEALLRKGKLKGKINVVAFGGDGGTYDIGFQSLSGAMERGHNLLYVCYNNEGYMNTGVQRSGATPRGASTTTEPAGKVRQGKVRPRKDLTAIMAAHDLPYVAQASVGYYMDLLKKAEKAFSIEGPKFLNVLQPCRLGWPYKPELTFELGRLAVQTAIWPLYEVENGKWKLTMKPREKKPITEFMKHQDRFRHLFRPGNEELLADLQTEVDRNWQTLLEKCLPAGQAGGEGGSK</sequence>
<evidence type="ECO:0000259" key="3">
    <source>
        <dbReference type="Pfam" id="PF02775"/>
    </source>
</evidence>
<dbReference type="Pfam" id="PF02775">
    <property type="entry name" value="TPP_enzyme_C"/>
    <property type="match status" value="1"/>
</dbReference>
<feature type="region of interest" description="Disordered" evidence="2">
    <location>
        <begin position="144"/>
        <end position="166"/>
    </location>
</feature>
<dbReference type="PANTHER" id="PTHR42897:SF2">
    <property type="entry name" value="PYRUVATE SYNTHASE SUBUNIT PORB"/>
    <property type="match status" value="1"/>
</dbReference>
<evidence type="ECO:0000313" key="5">
    <source>
        <dbReference type="Proteomes" id="UP000178724"/>
    </source>
</evidence>
<proteinExistence type="predicted"/>
<organism evidence="4 5">
    <name type="scientific">candidate division WOR-1 bacterium RIFCSPHIGHO2_01_FULL_53_15</name>
    <dbReference type="NCBI Taxonomy" id="1802564"/>
    <lineage>
        <taxon>Bacteria</taxon>
        <taxon>Bacillati</taxon>
        <taxon>Saganbacteria</taxon>
    </lineage>
</organism>
<dbReference type="Gene3D" id="3.40.50.970">
    <property type="match status" value="2"/>
</dbReference>
<keyword evidence="4" id="KW-0670">Pyruvate</keyword>
<keyword evidence="1" id="KW-0560">Oxidoreductase</keyword>
<dbReference type="SUPFAM" id="SSF52518">
    <property type="entry name" value="Thiamin diphosphate-binding fold (THDP-binding)"/>
    <property type="match status" value="1"/>
</dbReference>
<gene>
    <name evidence="4" type="ORF">A2625_07030</name>
</gene>
<accession>A0A1F4Q4K4</accession>
<protein>
    <submittedName>
        <fullName evidence="4">Pyruvate ferredoxin oxidoreductase</fullName>
    </submittedName>
</protein>